<evidence type="ECO:0000259" key="1">
    <source>
        <dbReference type="Pfam" id="PF01850"/>
    </source>
</evidence>
<dbReference type="InterPro" id="IPR029060">
    <property type="entry name" value="PIN-like_dom_sf"/>
</dbReference>
<dbReference type="Gene3D" id="3.40.50.1010">
    <property type="entry name" value="5'-nuclease"/>
    <property type="match status" value="1"/>
</dbReference>
<dbReference type="CDD" id="cd18692">
    <property type="entry name" value="PIN_VapC-like"/>
    <property type="match status" value="1"/>
</dbReference>
<gene>
    <name evidence="2" type="ORF">ACFPN2_22320</name>
</gene>
<sequence length="148" mass="16164">MKIALDTNVLAYAEGVGEEAKRRKTHDLLSALPADNVVLPAQTLGELFRVLTGKSGIARAKARSIVLSWSDAFGVHDSTHTAFLSAFDLAAEMSMQIWDGLILSVAAEARCRLLLSEDFQHGFTWRGVTVVNPYTDEVHPLIKALSDQ</sequence>
<dbReference type="Proteomes" id="UP001595904">
    <property type="component" value="Unassembled WGS sequence"/>
</dbReference>
<feature type="domain" description="PIN" evidence="1">
    <location>
        <begin position="3"/>
        <end position="118"/>
    </location>
</feature>
<evidence type="ECO:0000313" key="3">
    <source>
        <dbReference type="Proteomes" id="UP001595904"/>
    </source>
</evidence>
<keyword evidence="3" id="KW-1185">Reference proteome</keyword>
<dbReference type="InterPro" id="IPR002716">
    <property type="entry name" value="PIN_dom"/>
</dbReference>
<accession>A0ABV8SXT5</accession>
<organism evidence="2 3">
    <name type="scientific">Steroidobacter flavus</name>
    <dbReference type="NCBI Taxonomy" id="1842136"/>
    <lineage>
        <taxon>Bacteria</taxon>
        <taxon>Pseudomonadati</taxon>
        <taxon>Pseudomonadota</taxon>
        <taxon>Gammaproteobacteria</taxon>
        <taxon>Steroidobacterales</taxon>
        <taxon>Steroidobacteraceae</taxon>
        <taxon>Steroidobacter</taxon>
    </lineage>
</organism>
<dbReference type="RefSeq" id="WP_380600722.1">
    <property type="nucleotide sequence ID" value="NZ_JBHSDU010000010.1"/>
</dbReference>
<protein>
    <submittedName>
        <fullName evidence="2">PIN domain-containing protein</fullName>
    </submittedName>
</protein>
<comment type="caution">
    <text evidence="2">The sequence shown here is derived from an EMBL/GenBank/DDBJ whole genome shotgun (WGS) entry which is preliminary data.</text>
</comment>
<dbReference type="EMBL" id="JBHSDU010000010">
    <property type="protein sequence ID" value="MFC4311837.1"/>
    <property type="molecule type" value="Genomic_DNA"/>
</dbReference>
<proteinExistence type="predicted"/>
<dbReference type="SUPFAM" id="SSF88723">
    <property type="entry name" value="PIN domain-like"/>
    <property type="match status" value="1"/>
</dbReference>
<reference evidence="3" key="1">
    <citation type="journal article" date="2019" name="Int. J. Syst. Evol. Microbiol.">
        <title>The Global Catalogue of Microorganisms (GCM) 10K type strain sequencing project: providing services to taxonomists for standard genome sequencing and annotation.</title>
        <authorList>
            <consortium name="The Broad Institute Genomics Platform"/>
            <consortium name="The Broad Institute Genome Sequencing Center for Infectious Disease"/>
            <person name="Wu L."/>
            <person name="Ma J."/>
        </authorList>
    </citation>
    <scope>NUCLEOTIDE SEQUENCE [LARGE SCALE GENOMIC DNA]</scope>
    <source>
        <strain evidence="3">CGMCC 1.10759</strain>
    </source>
</reference>
<dbReference type="Pfam" id="PF01850">
    <property type="entry name" value="PIN"/>
    <property type="match status" value="1"/>
</dbReference>
<evidence type="ECO:0000313" key="2">
    <source>
        <dbReference type="EMBL" id="MFC4311837.1"/>
    </source>
</evidence>
<name>A0ABV8SXT5_9GAMM</name>